<name>A0A4D7QQ72_9HYPH</name>
<dbReference type="GO" id="GO:0016787">
    <property type="term" value="F:hydrolase activity"/>
    <property type="evidence" value="ECO:0007669"/>
    <property type="project" value="UniProtKB-KW"/>
</dbReference>
<keyword evidence="1" id="KW-0732">Signal</keyword>
<dbReference type="AlphaFoldDB" id="A0A4D7QQ72"/>
<organism evidence="2 3">
    <name type="scientific">Phreatobacter aquaticus</name>
    <dbReference type="NCBI Taxonomy" id="2570229"/>
    <lineage>
        <taxon>Bacteria</taxon>
        <taxon>Pseudomonadati</taxon>
        <taxon>Pseudomonadota</taxon>
        <taxon>Alphaproteobacteria</taxon>
        <taxon>Hyphomicrobiales</taxon>
        <taxon>Phreatobacteraceae</taxon>
        <taxon>Phreatobacter</taxon>
    </lineage>
</organism>
<dbReference type="RefSeq" id="WP_137100753.1">
    <property type="nucleotide sequence ID" value="NZ_CP039865.1"/>
</dbReference>
<gene>
    <name evidence="2" type="ORF">E8L99_17495</name>
</gene>
<evidence type="ECO:0000313" key="3">
    <source>
        <dbReference type="Proteomes" id="UP000298588"/>
    </source>
</evidence>
<protein>
    <submittedName>
        <fullName evidence="2">Alpha/beta hydrolase</fullName>
    </submittedName>
</protein>
<feature type="signal peptide" evidence="1">
    <location>
        <begin position="1"/>
        <end position="25"/>
    </location>
</feature>
<dbReference type="InterPro" id="IPR029058">
    <property type="entry name" value="AB_hydrolase_fold"/>
</dbReference>
<feature type="chain" id="PRO_5020671534" evidence="1">
    <location>
        <begin position="26"/>
        <end position="255"/>
    </location>
</feature>
<dbReference type="KEGG" id="paqt:E8L99_17495"/>
<dbReference type="SUPFAM" id="SSF53474">
    <property type="entry name" value="alpha/beta-Hydrolases"/>
    <property type="match status" value="1"/>
</dbReference>
<evidence type="ECO:0000256" key="1">
    <source>
        <dbReference type="SAM" id="SignalP"/>
    </source>
</evidence>
<dbReference type="Gene3D" id="3.40.50.1820">
    <property type="entry name" value="alpha/beta hydrolase"/>
    <property type="match status" value="1"/>
</dbReference>
<keyword evidence="2" id="KW-0378">Hydrolase</keyword>
<dbReference type="EMBL" id="CP039865">
    <property type="protein sequence ID" value="QCK87424.1"/>
    <property type="molecule type" value="Genomic_DNA"/>
</dbReference>
<sequence length="255" mass="25722">MTRAIARAAIGLVMMLTGMSGLAHACSAPSCANGLAYQAYGPAQARTLAVFVHGDVSSGGPADYMYRYAQSFAAGRRDVAAVALLRPGYYDRVGNRSAGSDGGRRDTFDAGSIRTIAGAIRELKAKYGAQRVIALGHSGGAGVLGVIAGNSGGLLNGVVLASCPCDVQAWRASRGSGRGFSSLSPVDYISGVPSSTAIVAVTGAGDTNTRPALAEDYVARARAAGRNARVEIVAGGHGFGSVAGPSVRALTGMAR</sequence>
<keyword evidence="3" id="KW-1185">Reference proteome</keyword>
<dbReference type="OrthoDB" id="880990at2"/>
<dbReference type="Proteomes" id="UP000298588">
    <property type="component" value="Chromosome"/>
</dbReference>
<accession>A0A4D7QQ72</accession>
<proteinExistence type="predicted"/>
<evidence type="ECO:0000313" key="2">
    <source>
        <dbReference type="EMBL" id="QCK87424.1"/>
    </source>
</evidence>
<reference evidence="2 3" key="1">
    <citation type="submission" date="2019-04" db="EMBL/GenBank/DDBJ databases">
        <title>Phreatobacter aquaticus sp. nov.</title>
        <authorList>
            <person name="Choi A."/>
            <person name="Baek K."/>
        </authorList>
    </citation>
    <scope>NUCLEOTIDE SEQUENCE [LARGE SCALE GENOMIC DNA]</scope>
    <source>
        <strain evidence="2 3">NMCR1094</strain>
    </source>
</reference>